<dbReference type="Proteomes" id="UP000574133">
    <property type="component" value="Unassembled WGS sequence"/>
</dbReference>
<sequence length="183" mass="21645">MEKQLIDQIQQGDKEAFKKLYDHYAEYALRVATAITKSSAFAADAVQETFIRVYRNIHAFERGKPFKPWFYRILINECNRFLEQKRKLIPVDFQWDQEPKLVQSDRVPIEQYEDLYEAIGKLQDLYRIPIILKYLNELTEKEIADLMDLNVNTVKSRLLKGRQLLKDELQERTAKEGTSCGRP</sequence>
<name>A0A841TEZ9_9BACL</name>
<dbReference type="SUPFAM" id="SSF88659">
    <property type="entry name" value="Sigma3 and sigma4 domains of RNA polymerase sigma factors"/>
    <property type="match status" value="1"/>
</dbReference>
<dbReference type="Gene3D" id="1.10.1740.10">
    <property type="match status" value="1"/>
</dbReference>
<dbReference type="GO" id="GO:0006352">
    <property type="term" value="P:DNA-templated transcription initiation"/>
    <property type="evidence" value="ECO:0007669"/>
    <property type="project" value="InterPro"/>
</dbReference>
<feature type="domain" description="RNA polymerase sigma-70 region 2" evidence="5">
    <location>
        <begin position="20"/>
        <end position="86"/>
    </location>
</feature>
<keyword evidence="4" id="KW-0804">Transcription</keyword>
<gene>
    <name evidence="7" type="ORF">H4Q31_14755</name>
</gene>
<evidence type="ECO:0000313" key="8">
    <source>
        <dbReference type="Proteomes" id="UP000574133"/>
    </source>
</evidence>
<keyword evidence="3" id="KW-0731">Sigma factor</keyword>
<keyword evidence="8" id="KW-1185">Reference proteome</keyword>
<dbReference type="GO" id="GO:0003677">
    <property type="term" value="F:DNA binding"/>
    <property type="evidence" value="ECO:0007669"/>
    <property type="project" value="InterPro"/>
</dbReference>
<evidence type="ECO:0000313" key="7">
    <source>
        <dbReference type="EMBL" id="MBB6678549.1"/>
    </source>
</evidence>
<dbReference type="GO" id="GO:0016987">
    <property type="term" value="F:sigma factor activity"/>
    <property type="evidence" value="ECO:0007669"/>
    <property type="project" value="UniProtKB-KW"/>
</dbReference>
<dbReference type="InterPro" id="IPR013324">
    <property type="entry name" value="RNA_pol_sigma_r3/r4-like"/>
</dbReference>
<dbReference type="Pfam" id="PF04542">
    <property type="entry name" value="Sigma70_r2"/>
    <property type="match status" value="1"/>
</dbReference>
<dbReference type="PANTHER" id="PTHR43133:SF51">
    <property type="entry name" value="RNA POLYMERASE SIGMA FACTOR"/>
    <property type="match status" value="1"/>
</dbReference>
<protein>
    <submittedName>
        <fullName evidence="7">Sigma-70 family RNA polymerase sigma factor</fullName>
    </submittedName>
</protein>
<comment type="similarity">
    <text evidence="1">Belongs to the sigma-70 factor family. ECF subfamily.</text>
</comment>
<evidence type="ECO:0000259" key="6">
    <source>
        <dbReference type="Pfam" id="PF08281"/>
    </source>
</evidence>
<reference evidence="7 8" key="1">
    <citation type="submission" date="2020-08" db="EMBL/GenBank/DDBJ databases">
        <title>Cohnella phylogeny.</title>
        <authorList>
            <person name="Dunlap C."/>
        </authorList>
    </citation>
    <scope>NUCLEOTIDE SEQUENCE [LARGE SCALE GENOMIC DNA]</scope>
    <source>
        <strain evidence="7 8">DSM 103658</strain>
    </source>
</reference>
<comment type="caution">
    <text evidence="7">The sequence shown here is derived from an EMBL/GenBank/DDBJ whole genome shotgun (WGS) entry which is preliminary data.</text>
</comment>
<organism evidence="7 8">
    <name type="scientific">Cohnella lubricantis</name>
    <dbReference type="NCBI Taxonomy" id="2163172"/>
    <lineage>
        <taxon>Bacteria</taxon>
        <taxon>Bacillati</taxon>
        <taxon>Bacillota</taxon>
        <taxon>Bacilli</taxon>
        <taxon>Bacillales</taxon>
        <taxon>Paenibacillaceae</taxon>
        <taxon>Cohnella</taxon>
    </lineage>
</organism>
<dbReference type="Gene3D" id="1.10.10.10">
    <property type="entry name" value="Winged helix-like DNA-binding domain superfamily/Winged helix DNA-binding domain"/>
    <property type="match status" value="1"/>
</dbReference>
<dbReference type="SUPFAM" id="SSF88946">
    <property type="entry name" value="Sigma2 domain of RNA polymerase sigma factors"/>
    <property type="match status" value="1"/>
</dbReference>
<feature type="domain" description="RNA polymerase sigma factor 70 region 4 type 2" evidence="6">
    <location>
        <begin position="113"/>
        <end position="165"/>
    </location>
</feature>
<dbReference type="Pfam" id="PF08281">
    <property type="entry name" value="Sigma70_r4_2"/>
    <property type="match status" value="1"/>
</dbReference>
<dbReference type="InterPro" id="IPR039425">
    <property type="entry name" value="RNA_pol_sigma-70-like"/>
</dbReference>
<evidence type="ECO:0000259" key="5">
    <source>
        <dbReference type="Pfam" id="PF04542"/>
    </source>
</evidence>
<dbReference type="InterPro" id="IPR007627">
    <property type="entry name" value="RNA_pol_sigma70_r2"/>
</dbReference>
<evidence type="ECO:0000256" key="1">
    <source>
        <dbReference type="ARBA" id="ARBA00010641"/>
    </source>
</evidence>
<dbReference type="InterPro" id="IPR014284">
    <property type="entry name" value="RNA_pol_sigma-70_dom"/>
</dbReference>
<evidence type="ECO:0000256" key="3">
    <source>
        <dbReference type="ARBA" id="ARBA00023082"/>
    </source>
</evidence>
<dbReference type="EMBL" id="JACJVN010000057">
    <property type="protein sequence ID" value="MBB6678549.1"/>
    <property type="molecule type" value="Genomic_DNA"/>
</dbReference>
<dbReference type="InterPro" id="IPR013325">
    <property type="entry name" value="RNA_pol_sigma_r2"/>
</dbReference>
<dbReference type="NCBIfam" id="TIGR02937">
    <property type="entry name" value="sigma70-ECF"/>
    <property type="match status" value="1"/>
</dbReference>
<dbReference type="PANTHER" id="PTHR43133">
    <property type="entry name" value="RNA POLYMERASE ECF-TYPE SIGMA FACTO"/>
    <property type="match status" value="1"/>
</dbReference>
<dbReference type="InterPro" id="IPR013249">
    <property type="entry name" value="RNA_pol_sigma70_r4_t2"/>
</dbReference>
<keyword evidence="2" id="KW-0805">Transcription regulation</keyword>
<dbReference type="CDD" id="cd06171">
    <property type="entry name" value="Sigma70_r4"/>
    <property type="match status" value="1"/>
</dbReference>
<proteinExistence type="inferred from homology"/>
<dbReference type="AlphaFoldDB" id="A0A841TEZ9"/>
<accession>A0A841TEZ9</accession>
<evidence type="ECO:0000256" key="2">
    <source>
        <dbReference type="ARBA" id="ARBA00023015"/>
    </source>
</evidence>
<evidence type="ECO:0000256" key="4">
    <source>
        <dbReference type="ARBA" id="ARBA00023163"/>
    </source>
</evidence>
<dbReference type="InterPro" id="IPR036388">
    <property type="entry name" value="WH-like_DNA-bd_sf"/>
</dbReference>